<dbReference type="Proteomes" id="UP001500635">
    <property type="component" value="Unassembled WGS sequence"/>
</dbReference>
<evidence type="ECO:0000313" key="2">
    <source>
        <dbReference type="Proteomes" id="UP001500635"/>
    </source>
</evidence>
<accession>A0ABP8J139</accession>
<name>A0ABP8J139_9ACTN</name>
<reference evidence="2" key="1">
    <citation type="journal article" date="2019" name="Int. J. Syst. Evol. Microbiol.">
        <title>The Global Catalogue of Microorganisms (GCM) 10K type strain sequencing project: providing services to taxonomists for standard genome sequencing and annotation.</title>
        <authorList>
            <consortium name="The Broad Institute Genomics Platform"/>
            <consortium name="The Broad Institute Genome Sequencing Center for Infectious Disease"/>
            <person name="Wu L."/>
            <person name="Ma J."/>
        </authorList>
    </citation>
    <scope>NUCLEOTIDE SEQUENCE [LARGE SCALE GENOMIC DNA]</scope>
    <source>
        <strain evidence="2">JCM 17688</strain>
    </source>
</reference>
<gene>
    <name evidence="1" type="ORF">GCM10023147_01860</name>
</gene>
<sequence>MPHISYVHTFDSLLTPPRRGVRGRAPVRRIASMFTTGGGEVRIDDPNVAQSQASVDHVAENRPGVISQRGSAEVSRVTR</sequence>
<comment type="caution">
    <text evidence="1">The sequence shown here is derived from an EMBL/GenBank/DDBJ whole genome shotgun (WGS) entry which is preliminary data.</text>
</comment>
<keyword evidence="2" id="KW-1185">Reference proteome</keyword>
<evidence type="ECO:0000313" key="1">
    <source>
        <dbReference type="EMBL" id="GAA4383127.1"/>
    </source>
</evidence>
<organism evidence="1 2">
    <name type="scientific">Tsukamurella soli</name>
    <dbReference type="NCBI Taxonomy" id="644556"/>
    <lineage>
        <taxon>Bacteria</taxon>
        <taxon>Bacillati</taxon>
        <taxon>Actinomycetota</taxon>
        <taxon>Actinomycetes</taxon>
        <taxon>Mycobacteriales</taxon>
        <taxon>Tsukamurellaceae</taxon>
        <taxon>Tsukamurella</taxon>
    </lineage>
</organism>
<dbReference type="EMBL" id="BAABFR010000002">
    <property type="protein sequence ID" value="GAA4383127.1"/>
    <property type="molecule type" value="Genomic_DNA"/>
</dbReference>
<proteinExistence type="predicted"/>
<protein>
    <submittedName>
        <fullName evidence="1">Uncharacterized protein</fullName>
    </submittedName>
</protein>